<feature type="chain" id="PRO_5037272278" evidence="1">
    <location>
        <begin position="20"/>
        <end position="672"/>
    </location>
</feature>
<reference evidence="4" key="1">
    <citation type="submission" date="2020-08" db="EMBL/GenBank/DDBJ databases">
        <title>Lewinella bacteria from marine environments.</title>
        <authorList>
            <person name="Zhong Y."/>
        </authorList>
    </citation>
    <scope>NUCLEOTIDE SEQUENCE</scope>
    <source>
        <strain evidence="4">KCTC 42187</strain>
    </source>
</reference>
<protein>
    <submittedName>
        <fullName evidence="4">Glycoside hydrolase family 65 protein</fullName>
    </submittedName>
</protein>
<dbReference type="SUPFAM" id="SSF48208">
    <property type="entry name" value="Six-hairpin glycosidases"/>
    <property type="match status" value="1"/>
</dbReference>
<evidence type="ECO:0000256" key="1">
    <source>
        <dbReference type="SAM" id="SignalP"/>
    </source>
</evidence>
<comment type="caution">
    <text evidence="4">The sequence shown here is derived from an EMBL/GenBank/DDBJ whole genome shotgun (WGS) entry which is preliminary data.</text>
</comment>
<dbReference type="Gene3D" id="1.50.10.10">
    <property type="match status" value="1"/>
</dbReference>
<sequence>MRYSLSLLLVALLCTCVRAQWTITATDIDPANYYGITVANGTVGLVSSPEPMRVKDVVLNGVFDNYQRGRVSNILKTFNHMNLNLDVDGRRIGRRDISNFRQELNMQTAELVTTFDVGDKLSVRHTLLSLRHLPYTALAQVQLTAKRAVDVTPMSVIEAPDHLRDVRNTYSEIDRPHVLIGLLTSYADSPTGAHRVAASTSFIFPEVHGQEPKVIHEDWDFGMHLAKFHRKLAAGETYSFAVVGSATATEHFADPLNEAERLTIFAKLEGTERLLRRHRAAWAELWKSDIQIEGNLRDQVAVRSALYHLYSFVREGQAYSLSPMGLSGLGYNGHVFWDTEIWMYPGILALQPELAKSILQYRYNRLPAARTNAFAHGYAGAMYPWESADDGSEDTPVWALTGPFQHHISGDIAWAMWKYYQTTGDREWLRSTGWPVMREVANFFASRVDRTAPGAYNIDNVIGANEWEENIDNNAYTNGMAITALRYATQAAGVLGLEANPDWETVAANIPILKFPDGTTRENATYDGVVIKQADVNLLSWPMDIVRDPAAIRKDLAYYEPRLSPEGPAMGSAILALLYARLGEREKAYQLFEQSYQPNEVPPFGVLAETAGGTNPYFATGAGGMLQAVLFGFGGLEFTDGGIVQKSGTLPQAWKSLTITGVGQDGKTFVVR</sequence>
<keyword evidence="5" id="KW-1185">Reference proteome</keyword>
<dbReference type="GO" id="GO:0016757">
    <property type="term" value="F:glycosyltransferase activity"/>
    <property type="evidence" value="ECO:0007669"/>
    <property type="project" value="UniProtKB-ARBA"/>
</dbReference>
<dbReference type="Gene3D" id="2.70.98.40">
    <property type="entry name" value="Glycoside hydrolase, family 65, N-terminal domain"/>
    <property type="match status" value="1"/>
</dbReference>
<dbReference type="AlphaFoldDB" id="A0A923T854"/>
<feature type="domain" description="Glycoside hydrolase family 65 N-terminal" evidence="3">
    <location>
        <begin position="37"/>
        <end position="158"/>
    </location>
</feature>
<dbReference type="GO" id="GO:0030246">
    <property type="term" value="F:carbohydrate binding"/>
    <property type="evidence" value="ECO:0007669"/>
    <property type="project" value="InterPro"/>
</dbReference>
<dbReference type="InterPro" id="IPR005195">
    <property type="entry name" value="Glyco_hydro_65_M"/>
</dbReference>
<feature type="signal peptide" evidence="1">
    <location>
        <begin position="1"/>
        <end position="19"/>
    </location>
</feature>
<keyword evidence="1" id="KW-0732">Signal</keyword>
<proteinExistence type="predicted"/>
<dbReference type="InterPro" id="IPR008928">
    <property type="entry name" value="6-hairpin_glycosidase_sf"/>
</dbReference>
<dbReference type="SUPFAM" id="SSF74650">
    <property type="entry name" value="Galactose mutarotase-like"/>
    <property type="match status" value="1"/>
</dbReference>
<keyword evidence="4" id="KW-0378">Hydrolase</keyword>
<accession>A0A923T854</accession>
<dbReference type="InterPro" id="IPR005196">
    <property type="entry name" value="Glyco_hydro_65_N"/>
</dbReference>
<dbReference type="Pfam" id="PF03636">
    <property type="entry name" value="Glyco_hydro_65N"/>
    <property type="match status" value="1"/>
</dbReference>
<evidence type="ECO:0000259" key="2">
    <source>
        <dbReference type="Pfam" id="PF03632"/>
    </source>
</evidence>
<dbReference type="GO" id="GO:0005975">
    <property type="term" value="P:carbohydrate metabolic process"/>
    <property type="evidence" value="ECO:0007669"/>
    <property type="project" value="InterPro"/>
</dbReference>
<feature type="domain" description="Glycoside hydrolase family 65 central catalytic" evidence="2">
    <location>
        <begin position="304"/>
        <end position="495"/>
    </location>
</feature>
<dbReference type="InterPro" id="IPR011013">
    <property type="entry name" value="Gal_mutarotase_sf_dom"/>
</dbReference>
<dbReference type="InterPro" id="IPR012341">
    <property type="entry name" value="6hp_glycosidase-like_sf"/>
</dbReference>
<dbReference type="InterPro" id="IPR037018">
    <property type="entry name" value="GH65_N"/>
</dbReference>
<dbReference type="Proteomes" id="UP000650081">
    <property type="component" value="Unassembled WGS sequence"/>
</dbReference>
<dbReference type="EMBL" id="JACSIT010000068">
    <property type="protein sequence ID" value="MBC6993598.1"/>
    <property type="molecule type" value="Genomic_DNA"/>
</dbReference>
<name>A0A923T854_9BACT</name>
<evidence type="ECO:0000313" key="4">
    <source>
        <dbReference type="EMBL" id="MBC6993598.1"/>
    </source>
</evidence>
<dbReference type="RefSeq" id="WP_187465710.1">
    <property type="nucleotide sequence ID" value="NZ_JACSIT010000068.1"/>
</dbReference>
<evidence type="ECO:0000313" key="5">
    <source>
        <dbReference type="Proteomes" id="UP000650081"/>
    </source>
</evidence>
<organism evidence="4 5">
    <name type="scientific">Neolewinella lacunae</name>
    <dbReference type="NCBI Taxonomy" id="1517758"/>
    <lineage>
        <taxon>Bacteria</taxon>
        <taxon>Pseudomonadati</taxon>
        <taxon>Bacteroidota</taxon>
        <taxon>Saprospiria</taxon>
        <taxon>Saprospirales</taxon>
        <taxon>Lewinellaceae</taxon>
        <taxon>Neolewinella</taxon>
    </lineage>
</organism>
<dbReference type="PANTHER" id="PTHR11051:SF8">
    <property type="entry name" value="PROTEIN-GLUCOSYLGALACTOSYLHYDROXYLYSINE GLUCOSIDASE"/>
    <property type="match status" value="1"/>
</dbReference>
<dbReference type="Pfam" id="PF03632">
    <property type="entry name" value="Glyco_hydro_65m"/>
    <property type="match status" value="1"/>
</dbReference>
<gene>
    <name evidence="4" type="ORF">H9S92_05475</name>
</gene>
<evidence type="ECO:0000259" key="3">
    <source>
        <dbReference type="Pfam" id="PF03636"/>
    </source>
</evidence>
<dbReference type="PANTHER" id="PTHR11051">
    <property type="entry name" value="GLYCOSYL HYDROLASE-RELATED"/>
    <property type="match status" value="1"/>
</dbReference>
<dbReference type="GO" id="GO:0004553">
    <property type="term" value="F:hydrolase activity, hydrolyzing O-glycosyl compounds"/>
    <property type="evidence" value="ECO:0007669"/>
    <property type="project" value="TreeGrafter"/>
</dbReference>